<keyword evidence="2" id="KW-0804">Transcription</keyword>
<dbReference type="RefSeq" id="WP_203960905.1">
    <property type="nucleotide sequence ID" value="NZ_AP023355.1"/>
</dbReference>
<dbReference type="SMART" id="SM01012">
    <property type="entry name" value="ANTAR"/>
    <property type="match status" value="1"/>
</dbReference>
<dbReference type="InterPro" id="IPR012074">
    <property type="entry name" value="GAF_ANTAR"/>
</dbReference>
<keyword evidence="1" id="KW-0805">Transcription regulation</keyword>
<dbReference type="Gene3D" id="3.30.450.40">
    <property type="match status" value="1"/>
</dbReference>
<dbReference type="SUPFAM" id="SSF52172">
    <property type="entry name" value="CheY-like"/>
    <property type="match status" value="1"/>
</dbReference>
<dbReference type="KEGG" id="atl:Athai_16410"/>
<name>A0A7R7DM45_9ACTN</name>
<keyword evidence="5" id="KW-1185">Reference proteome</keyword>
<dbReference type="InterPro" id="IPR005561">
    <property type="entry name" value="ANTAR"/>
</dbReference>
<reference evidence="4 5" key="1">
    <citation type="submission" date="2020-08" db="EMBL/GenBank/DDBJ databases">
        <title>Whole genome shotgun sequence of Actinocatenispora thailandica NBRC 105041.</title>
        <authorList>
            <person name="Komaki H."/>
            <person name="Tamura T."/>
        </authorList>
    </citation>
    <scope>NUCLEOTIDE SEQUENCE [LARGE SCALE GENOMIC DNA]</scope>
    <source>
        <strain evidence="4 5">NBRC 105041</strain>
    </source>
</reference>
<dbReference type="PROSITE" id="PS50921">
    <property type="entry name" value="ANTAR"/>
    <property type="match status" value="1"/>
</dbReference>
<organism evidence="4 5">
    <name type="scientific">Actinocatenispora thailandica</name>
    <dbReference type="NCBI Taxonomy" id="227318"/>
    <lineage>
        <taxon>Bacteria</taxon>
        <taxon>Bacillati</taxon>
        <taxon>Actinomycetota</taxon>
        <taxon>Actinomycetes</taxon>
        <taxon>Micromonosporales</taxon>
        <taxon>Micromonosporaceae</taxon>
        <taxon>Actinocatenispora</taxon>
    </lineage>
</organism>
<gene>
    <name evidence="4" type="ORF">Athai_16410</name>
</gene>
<dbReference type="Proteomes" id="UP000611640">
    <property type="component" value="Chromosome"/>
</dbReference>
<protein>
    <recommendedName>
        <fullName evidence="3">ANTAR domain-containing protein</fullName>
    </recommendedName>
</protein>
<evidence type="ECO:0000259" key="3">
    <source>
        <dbReference type="PROSITE" id="PS50921"/>
    </source>
</evidence>
<sequence length="197" mass="20705">MTPAADGIPAADCVSITAIDDVGPWTLAVSDPRARRLDGLQYMLNEGPFFDAMTADGPVTCTDLDGSADWPEFAPRAVLSGVHAILSLRLPVEHGHGALNVYCHRPGEFGTVTRSAAAAVAAEIAVVLGAARRIANMTVALQSRDLIGQAKGIVMERYKLGADAAFALLSRASQERNVKLRDLAAEVTATGVVELPK</sequence>
<evidence type="ECO:0000313" key="5">
    <source>
        <dbReference type="Proteomes" id="UP000611640"/>
    </source>
</evidence>
<dbReference type="GO" id="GO:0003723">
    <property type="term" value="F:RNA binding"/>
    <property type="evidence" value="ECO:0007669"/>
    <property type="project" value="InterPro"/>
</dbReference>
<dbReference type="InterPro" id="IPR011006">
    <property type="entry name" value="CheY-like_superfamily"/>
</dbReference>
<feature type="domain" description="ANTAR" evidence="3">
    <location>
        <begin position="127"/>
        <end position="188"/>
    </location>
</feature>
<dbReference type="Gene3D" id="1.10.10.10">
    <property type="entry name" value="Winged helix-like DNA-binding domain superfamily/Winged helix DNA-binding domain"/>
    <property type="match status" value="1"/>
</dbReference>
<evidence type="ECO:0000256" key="2">
    <source>
        <dbReference type="ARBA" id="ARBA00023163"/>
    </source>
</evidence>
<dbReference type="AlphaFoldDB" id="A0A7R7DM45"/>
<dbReference type="InterPro" id="IPR029016">
    <property type="entry name" value="GAF-like_dom_sf"/>
</dbReference>
<evidence type="ECO:0000313" key="4">
    <source>
        <dbReference type="EMBL" id="BCJ34138.1"/>
    </source>
</evidence>
<dbReference type="EMBL" id="AP023355">
    <property type="protein sequence ID" value="BCJ34138.1"/>
    <property type="molecule type" value="Genomic_DNA"/>
</dbReference>
<accession>A0A7R7DM45</accession>
<dbReference type="Pfam" id="PF03861">
    <property type="entry name" value="ANTAR"/>
    <property type="match status" value="1"/>
</dbReference>
<dbReference type="InterPro" id="IPR036388">
    <property type="entry name" value="WH-like_DNA-bd_sf"/>
</dbReference>
<evidence type="ECO:0000256" key="1">
    <source>
        <dbReference type="ARBA" id="ARBA00023015"/>
    </source>
</evidence>
<dbReference type="PIRSF" id="PIRSF036625">
    <property type="entry name" value="GAF_ANTAR"/>
    <property type="match status" value="1"/>
</dbReference>
<proteinExistence type="predicted"/>
<dbReference type="SUPFAM" id="SSF55781">
    <property type="entry name" value="GAF domain-like"/>
    <property type="match status" value="1"/>
</dbReference>